<organism evidence="1">
    <name type="scientific">freshwater metagenome</name>
    <dbReference type="NCBI Taxonomy" id="449393"/>
    <lineage>
        <taxon>unclassified sequences</taxon>
        <taxon>metagenomes</taxon>
        <taxon>ecological metagenomes</taxon>
    </lineage>
</organism>
<dbReference type="EMBL" id="CAEZTT010000142">
    <property type="protein sequence ID" value="CAB4583158.1"/>
    <property type="molecule type" value="Genomic_DNA"/>
</dbReference>
<sequence>MHAYPVQTTLTIDCGGGGIKAAVLDSSGTMRSQPIRVDTPYPLSPNLFIETLSNLANQLPKADRATVGIPGMIRHGVVISTPHYVTKAGPRSLVLPELVEQWRGFDARSQLSESLKIPTLVLNDAEVHGAGVVAGSGLEVVLTLGTGLGYSLFDGGKLAPHLELSQAPVRFQQTYDTYVGETERKRLGDLFWSRRVRKLIDGLRPVFLWDRLYLGGGNARMIKSAIVEKLGDDVVIVPNSPALVGGVRAWQVVDSAN</sequence>
<protein>
    <submittedName>
        <fullName evidence="1">Unannotated protein</fullName>
    </submittedName>
</protein>
<evidence type="ECO:0000313" key="1">
    <source>
        <dbReference type="EMBL" id="CAB4583158.1"/>
    </source>
</evidence>
<proteinExistence type="predicted"/>
<reference evidence="1" key="1">
    <citation type="submission" date="2020-05" db="EMBL/GenBank/DDBJ databases">
        <authorList>
            <person name="Chiriac C."/>
            <person name="Salcher M."/>
            <person name="Ghai R."/>
            <person name="Kavagutti S V."/>
        </authorList>
    </citation>
    <scope>NUCLEOTIDE SEQUENCE</scope>
</reference>
<dbReference type="SUPFAM" id="SSF53067">
    <property type="entry name" value="Actin-like ATPase domain"/>
    <property type="match status" value="1"/>
</dbReference>
<dbReference type="Pfam" id="PF00480">
    <property type="entry name" value="ROK"/>
    <property type="match status" value="1"/>
</dbReference>
<accession>A0A6J6FF84</accession>
<dbReference type="InterPro" id="IPR000600">
    <property type="entry name" value="ROK"/>
</dbReference>
<dbReference type="InterPro" id="IPR043129">
    <property type="entry name" value="ATPase_NBD"/>
</dbReference>
<dbReference type="Gene3D" id="3.30.420.40">
    <property type="match status" value="2"/>
</dbReference>
<name>A0A6J6FF84_9ZZZZ</name>
<gene>
    <name evidence="1" type="ORF">UFOPK1726_01054</name>
</gene>
<dbReference type="AlphaFoldDB" id="A0A6J6FF84"/>